<organism evidence="4 5">
    <name type="scientific">Pseudocitrobacter corydidari</name>
    <dbReference type="NCBI Taxonomy" id="2891570"/>
    <lineage>
        <taxon>Bacteria</taxon>
        <taxon>Pseudomonadati</taxon>
        <taxon>Pseudomonadota</taxon>
        <taxon>Gammaproteobacteria</taxon>
        <taxon>Enterobacterales</taxon>
        <taxon>Enterobacteriaceae</taxon>
        <taxon>Pseudocitrobacter</taxon>
    </lineage>
</organism>
<gene>
    <name evidence="4" type="primary">yesO_2</name>
    <name evidence="4" type="ORF">G163CM_32320</name>
</gene>
<protein>
    <submittedName>
        <fullName evidence="4">ABC transporter substrate-binding protein YesO</fullName>
    </submittedName>
</protein>
<dbReference type="PANTHER" id="PTHR43649">
    <property type="entry name" value="ARABINOSE-BINDING PROTEIN-RELATED"/>
    <property type="match status" value="1"/>
</dbReference>
<comment type="subcellular location">
    <subcellularLocation>
        <location evidence="1">Periplasm</location>
    </subcellularLocation>
</comment>
<sequence length="433" mass="49240">MMKKILLASLICSCCLIPATHSFAQQQEVKLRMSWWGGKTRHDVMLRAIDAFEKRYPWIDVNAEYTGWDGYLARMTTQISGNKEPDVMQINWPWLPIFSRTGEGFYDLNKVGDTLDLSQFPARDLQSTTVKGKLTALPISLNVPGFYFNNETWKKAGLAYPTNWDELFAAGKTFKEKLGDDYYPLIANDQDIFLMTNCYMSQKYNLPMFTADGKSFSWNQEQWREAFRFAQRLVADHVIPGPKMLASYGKQDFTDTRYWQQGQWAGAYTWNVVIQYYTHKVAPPAKLEPGNWIMAPGATNASAYFKVSLTYAIGKNTQHPKEAAMLLNFLLNDPQAVEFIKLENGIPISQAAVKTLTDNGTLTNDNPSVAGMAMAKKLQSESVATSWMEDEQIQALWSSGRQNMDYGKKTANEAADEFLMRAERILKKAAMRR</sequence>
<dbReference type="InterPro" id="IPR050490">
    <property type="entry name" value="Bact_solute-bd_prot1"/>
</dbReference>
<keyword evidence="3" id="KW-0732">Signal</keyword>
<comment type="similarity">
    <text evidence="2">Belongs to the bacterial solute-binding protein 1 family.</text>
</comment>
<accession>A0ABY3S7P6</accession>
<keyword evidence="5" id="KW-1185">Reference proteome</keyword>
<dbReference type="Proteomes" id="UP001199659">
    <property type="component" value="Chromosome"/>
</dbReference>
<reference evidence="4 5" key="1">
    <citation type="journal article" date="2022" name="Int. J. Syst. Evol. Microbiol.">
        <title>Pseudocitrobacter corydidari sp. nov., isolated from the Asian emerald cockroach Corydidarum magnifica.</title>
        <authorList>
            <person name="Guzman J."/>
            <person name="Poehlein A."/>
            <person name="Glaeser S.P."/>
            <person name="Schwengers O."/>
            <person name="Blom J."/>
            <person name="Hollensteiner J."/>
            <person name="Kampfer P."/>
            <person name="Vilcinskas A."/>
        </authorList>
    </citation>
    <scope>NUCLEOTIDE SEQUENCE [LARGE SCALE GENOMIC DNA]</scope>
    <source>
        <strain evidence="4">G163CM</strain>
    </source>
</reference>
<evidence type="ECO:0000313" key="4">
    <source>
        <dbReference type="EMBL" id="UGS42495.1"/>
    </source>
</evidence>
<evidence type="ECO:0000256" key="3">
    <source>
        <dbReference type="SAM" id="SignalP"/>
    </source>
</evidence>
<dbReference type="Gene3D" id="3.40.190.10">
    <property type="entry name" value="Periplasmic binding protein-like II"/>
    <property type="match status" value="2"/>
</dbReference>
<name>A0ABY3S7P6_9ENTR</name>
<evidence type="ECO:0000256" key="2">
    <source>
        <dbReference type="ARBA" id="ARBA00008520"/>
    </source>
</evidence>
<feature type="signal peptide" evidence="3">
    <location>
        <begin position="1"/>
        <end position="24"/>
    </location>
</feature>
<proteinExistence type="inferred from homology"/>
<evidence type="ECO:0000313" key="5">
    <source>
        <dbReference type="Proteomes" id="UP001199659"/>
    </source>
</evidence>
<dbReference type="SUPFAM" id="SSF53850">
    <property type="entry name" value="Periplasmic binding protein-like II"/>
    <property type="match status" value="1"/>
</dbReference>
<dbReference type="EMBL" id="CP087880">
    <property type="protein sequence ID" value="UGS42495.1"/>
    <property type="molecule type" value="Genomic_DNA"/>
</dbReference>
<dbReference type="Pfam" id="PF01547">
    <property type="entry name" value="SBP_bac_1"/>
    <property type="match status" value="1"/>
</dbReference>
<evidence type="ECO:0000256" key="1">
    <source>
        <dbReference type="ARBA" id="ARBA00004418"/>
    </source>
</evidence>
<dbReference type="InterPro" id="IPR006059">
    <property type="entry name" value="SBP"/>
</dbReference>
<dbReference type="PANTHER" id="PTHR43649:SF11">
    <property type="entry name" value="ABC TRANSPORTER SUBSTRATE-BINDING PROTEIN YESO-RELATED"/>
    <property type="match status" value="1"/>
</dbReference>
<feature type="chain" id="PRO_5047036283" evidence="3">
    <location>
        <begin position="25"/>
        <end position="433"/>
    </location>
</feature>